<name>A0A5N6YIB2_9EURO</name>
<evidence type="ECO:0000313" key="1">
    <source>
        <dbReference type="EMBL" id="KAE8345165.1"/>
    </source>
</evidence>
<accession>A0A5N6YIB2</accession>
<dbReference type="Proteomes" id="UP000325558">
    <property type="component" value="Unassembled WGS sequence"/>
</dbReference>
<proteinExistence type="predicted"/>
<dbReference type="AlphaFoldDB" id="A0A5N6YIB2"/>
<gene>
    <name evidence="1" type="ORF">BDV24DRAFT_148576</name>
</gene>
<protein>
    <submittedName>
        <fullName evidence="1">Uncharacterized protein</fullName>
    </submittedName>
</protein>
<reference evidence="1" key="1">
    <citation type="submission" date="2019-04" db="EMBL/GenBank/DDBJ databases">
        <title>Friends and foes A comparative genomics study of 23 Aspergillus species from section Flavi.</title>
        <authorList>
            <consortium name="DOE Joint Genome Institute"/>
            <person name="Kjaerbolling I."/>
            <person name="Vesth T."/>
            <person name="Frisvad J.C."/>
            <person name="Nybo J.L."/>
            <person name="Theobald S."/>
            <person name="Kildgaard S."/>
            <person name="Isbrandt T."/>
            <person name="Kuo A."/>
            <person name="Sato A."/>
            <person name="Lyhne E.K."/>
            <person name="Kogle M.E."/>
            <person name="Wiebenga A."/>
            <person name="Kun R.S."/>
            <person name="Lubbers R.J."/>
            <person name="Makela M.R."/>
            <person name="Barry K."/>
            <person name="Chovatia M."/>
            <person name="Clum A."/>
            <person name="Daum C."/>
            <person name="Haridas S."/>
            <person name="He G."/>
            <person name="LaButti K."/>
            <person name="Lipzen A."/>
            <person name="Mondo S."/>
            <person name="Riley R."/>
            <person name="Salamov A."/>
            <person name="Simmons B.A."/>
            <person name="Magnuson J.K."/>
            <person name="Henrissat B."/>
            <person name="Mortensen U.H."/>
            <person name="Larsen T.O."/>
            <person name="Devries R.P."/>
            <person name="Grigoriev I.V."/>
            <person name="Machida M."/>
            <person name="Baker S.E."/>
            <person name="Andersen M.R."/>
        </authorList>
    </citation>
    <scope>NUCLEOTIDE SEQUENCE</scope>
    <source>
        <strain evidence="1">CBS 117612</strain>
    </source>
</reference>
<organism evidence="1">
    <name type="scientific">Aspergillus arachidicola</name>
    <dbReference type="NCBI Taxonomy" id="656916"/>
    <lineage>
        <taxon>Eukaryota</taxon>
        <taxon>Fungi</taxon>
        <taxon>Dikarya</taxon>
        <taxon>Ascomycota</taxon>
        <taxon>Pezizomycotina</taxon>
        <taxon>Eurotiomycetes</taxon>
        <taxon>Eurotiomycetidae</taxon>
        <taxon>Eurotiales</taxon>
        <taxon>Aspergillaceae</taxon>
        <taxon>Aspergillus</taxon>
        <taxon>Aspergillus subgen. Circumdati</taxon>
    </lineage>
</organism>
<dbReference type="EMBL" id="ML737121">
    <property type="protein sequence ID" value="KAE8345165.1"/>
    <property type="molecule type" value="Genomic_DNA"/>
</dbReference>
<sequence length="104" mass="11958">MYGMIAGIQQWPEASNQWGNIQEDERLNNGQLVLCLELSTYHLLDPSRCVKVCLVLRELSSAKDTYRRVGIMFINESWKPAVGDIPAHIRHIDQHAKKRTLEIV</sequence>